<gene>
    <name evidence="3" type="ORF">MJAP1_002196</name>
</gene>
<organism evidence="3 4">
    <name type="scientific">Malassezia japonica</name>
    <dbReference type="NCBI Taxonomy" id="223818"/>
    <lineage>
        <taxon>Eukaryota</taxon>
        <taxon>Fungi</taxon>
        <taxon>Dikarya</taxon>
        <taxon>Basidiomycota</taxon>
        <taxon>Ustilaginomycotina</taxon>
        <taxon>Malasseziomycetes</taxon>
        <taxon>Malasseziales</taxon>
        <taxon>Malasseziaceae</taxon>
        <taxon>Malassezia</taxon>
    </lineage>
</organism>
<feature type="region of interest" description="Disordered" evidence="2">
    <location>
        <begin position="265"/>
        <end position="284"/>
    </location>
</feature>
<evidence type="ECO:0000313" key="4">
    <source>
        <dbReference type="Proteomes" id="UP001217754"/>
    </source>
</evidence>
<feature type="compositionally biased region" description="Basic residues" evidence="2">
    <location>
        <begin position="102"/>
        <end position="111"/>
    </location>
</feature>
<dbReference type="AlphaFoldDB" id="A0AAF0JAG6"/>
<sequence>MAAMRLGSLSLPASEEERMRASIQKELDMYLQPADHVPSSSFLQENSLKHSTTRGDYARRLQLRRSMPYSDESEVSDDDQAGRMFSESTGNHTLFLATPRGKGQRQARHPRPPLSRFTKEHLNISRIARVEDAADEEAPPKRAPPKRTPPKRAPSPQSSRHSSAETKVNSDEGTPHVPENVRWVEQQLRALTSYIHDMEQKLAQVGSGAAADTLGERVARLEGALRAQEDELKQLSHTFYEHEAQCMPGRLESAVHQLAARLDRMEPRSPRAEHQAPRPAPTETVDVDASIARLYDELARISHALGQMQSAHAPRGTRPAAPLTPPYEKEHSMYAPRVPSNDPIPRAPADDLAPAHERYEQICRMVADLMGLAPGAEPSFRRTRRDRTRASIKQREAAEVSAEMLLRRLNEVPAPRLSSVELSVLEQVFDQHCRDFVRQRQIYSEMADDLKRLEPGMDRKMRRALTQSVHNSIDALEAEATRLNELHAHLARHGRTARYDVHGS</sequence>
<feature type="region of interest" description="Disordered" evidence="2">
    <location>
        <begin position="41"/>
        <end position="179"/>
    </location>
</feature>
<dbReference type="EMBL" id="CP119960">
    <property type="protein sequence ID" value="WFD39225.1"/>
    <property type="molecule type" value="Genomic_DNA"/>
</dbReference>
<evidence type="ECO:0008006" key="5">
    <source>
        <dbReference type="Google" id="ProtNLM"/>
    </source>
</evidence>
<evidence type="ECO:0000256" key="1">
    <source>
        <dbReference type="SAM" id="Coils"/>
    </source>
</evidence>
<feature type="compositionally biased region" description="Basic and acidic residues" evidence="2">
    <location>
        <begin position="117"/>
        <end position="132"/>
    </location>
</feature>
<evidence type="ECO:0000313" key="3">
    <source>
        <dbReference type="EMBL" id="WFD39225.1"/>
    </source>
</evidence>
<dbReference type="RefSeq" id="XP_060122122.1">
    <property type="nucleotide sequence ID" value="XM_060266139.1"/>
</dbReference>
<feature type="compositionally biased region" description="Basic and acidic residues" evidence="2">
    <location>
        <begin position="265"/>
        <end position="276"/>
    </location>
</feature>
<feature type="compositionally biased region" description="Polar residues" evidence="2">
    <location>
        <begin position="41"/>
        <end position="50"/>
    </location>
</feature>
<name>A0AAF0JAG6_9BASI</name>
<evidence type="ECO:0000256" key="2">
    <source>
        <dbReference type="SAM" id="MobiDB-lite"/>
    </source>
</evidence>
<reference evidence="3" key="1">
    <citation type="submission" date="2023-03" db="EMBL/GenBank/DDBJ databases">
        <title>Mating type loci evolution in Malassezia.</title>
        <authorList>
            <person name="Coelho M.A."/>
        </authorList>
    </citation>
    <scope>NUCLEOTIDE SEQUENCE</scope>
    <source>
        <strain evidence="3">CBS 9431</strain>
    </source>
</reference>
<proteinExistence type="predicted"/>
<accession>A0AAF0JAG6</accession>
<keyword evidence="1" id="KW-0175">Coiled coil</keyword>
<dbReference type="GeneID" id="85225847"/>
<protein>
    <recommendedName>
        <fullName evidence="5">Cep57 centrosome microtubule-binding domain-containing protein</fullName>
    </recommendedName>
</protein>
<keyword evidence="4" id="KW-1185">Reference proteome</keyword>
<feature type="compositionally biased region" description="Basic and acidic residues" evidence="2">
    <location>
        <begin position="162"/>
        <end position="174"/>
    </location>
</feature>
<feature type="coiled-coil region" evidence="1">
    <location>
        <begin position="211"/>
        <end position="245"/>
    </location>
</feature>
<dbReference type="Proteomes" id="UP001217754">
    <property type="component" value="Chromosome 3"/>
</dbReference>